<dbReference type="Proteomes" id="UP000692954">
    <property type="component" value="Unassembled WGS sequence"/>
</dbReference>
<dbReference type="EMBL" id="CAJJDN010000092">
    <property type="protein sequence ID" value="CAD8109000.1"/>
    <property type="molecule type" value="Genomic_DNA"/>
</dbReference>
<evidence type="ECO:0000313" key="1">
    <source>
        <dbReference type="EMBL" id="CAD8109000.1"/>
    </source>
</evidence>
<sequence length="197" mass="23602">MDQNNLNFIYIRIQLVIQFKVQIKINEQIICKGSIRRSKERKRIKNNSKRKQKVEEIQQDLNEKQKSLFQSKESDMNNVFDLFGGDQLVKKNIGQADLKKIGENFTAALQNVGQNYIAECLKRLITKLEGKLLLIHYEALFKVVEDIYIQKREINLKYRKPQRRRIKNKEHQKKFHLERLKTYQDNFDNIDDDSDFI</sequence>
<accession>A0A8S1Q0H9</accession>
<proteinExistence type="predicted"/>
<keyword evidence="2" id="KW-1185">Reference proteome</keyword>
<gene>
    <name evidence="1" type="ORF">PSON_ATCC_30995.1.T0920185</name>
</gene>
<evidence type="ECO:0000313" key="2">
    <source>
        <dbReference type="Proteomes" id="UP000692954"/>
    </source>
</evidence>
<organism evidence="1 2">
    <name type="scientific">Paramecium sonneborni</name>
    <dbReference type="NCBI Taxonomy" id="65129"/>
    <lineage>
        <taxon>Eukaryota</taxon>
        <taxon>Sar</taxon>
        <taxon>Alveolata</taxon>
        <taxon>Ciliophora</taxon>
        <taxon>Intramacronucleata</taxon>
        <taxon>Oligohymenophorea</taxon>
        <taxon>Peniculida</taxon>
        <taxon>Parameciidae</taxon>
        <taxon>Paramecium</taxon>
    </lineage>
</organism>
<name>A0A8S1Q0H9_9CILI</name>
<protein>
    <submittedName>
        <fullName evidence="1">Uncharacterized protein</fullName>
    </submittedName>
</protein>
<dbReference type="AlphaFoldDB" id="A0A8S1Q0H9"/>
<reference evidence="1" key="1">
    <citation type="submission" date="2021-01" db="EMBL/GenBank/DDBJ databases">
        <authorList>
            <consortium name="Genoscope - CEA"/>
            <person name="William W."/>
        </authorList>
    </citation>
    <scope>NUCLEOTIDE SEQUENCE</scope>
</reference>
<comment type="caution">
    <text evidence="1">The sequence shown here is derived from an EMBL/GenBank/DDBJ whole genome shotgun (WGS) entry which is preliminary data.</text>
</comment>